<evidence type="ECO:0000313" key="1">
    <source>
        <dbReference type="EMBL" id="MFC5650330.1"/>
    </source>
</evidence>
<protein>
    <recommendedName>
        <fullName evidence="3">Exosporium protein C</fullName>
    </recommendedName>
</protein>
<reference evidence="2" key="1">
    <citation type="journal article" date="2019" name="Int. J. Syst. Evol. Microbiol.">
        <title>The Global Catalogue of Microorganisms (GCM) 10K type strain sequencing project: providing services to taxonomists for standard genome sequencing and annotation.</title>
        <authorList>
            <consortium name="The Broad Institute Genomics Platform"/>
            <consortium name="The Broad Institute Genome Sequencing Center for Infectious Disease"/>
            <person name="Wu L."/>
            <person name="Ma J."/>
        </authorList>
    </citation>
    <scope>NUCLEOTIDE SEQUENCE [LARGE SCALE GENOMIC DNA]</scope>
    <source>
        <strain evidence="2">CGMCC 1.3240</strain>
    </source>
</reference>
<accession>A0ABW0VXI0</accession>
<dbReference type="EMBL" id="JBHSOW010000048">
    <property type="protein sequence ID" value="MFC5650330.1"/>
    <property type="molecule type" value="Genomic_DNA"/>
</dbReference>
<gene>
    <name evidence="1" type="ORF">ACFPYJ_14560</name>
</gene>
<proteinExistence type="predicted"/>
<name>A0ABW0VXI0_9BACL</name>
<dbReference type="RefSeq" id="WP_379188885.1">
    <property type="nucleotide sequence ID" value="NZ_JBHSOW010000048.1"/>
</dbReference>
<evidence type="ECO:0000313" key="2">
    <source>
        <dbReference type="Proteomes" id="UP001596047"/>
    </source>
</evidence>
<evidence type="ECO:0008006" key="3">
    <source>
        <dbReference type="Google" id="ProtNLM"/>
    </source>
</evidence>
<sequence length="81" mass="8550">MANSTGVIQNNGPNPAAMVTVILSNDDVSTTGIVELQVFVRLGGELTPIVLELFSIPPLITEIKTYSVLGAASFEVQYNVA</sequence>
<dbReference type="Proteomes" id="UP001596047">
    <property type="component" value="Unassembled WGS sequence"/>
</dbReference>
<keyword evidence="2" id="KW-1185">Reference proteome</keyword>
<comment type="caution">
    <text evidence="1">The sequence shown here is derived from an EMBL/GenBank/DDBJ whole genome shotgun (WGS) entry which is preliminary data.</text>
</comment>
<organism evidence="1 2">
    <name type="scientific">Paenibacillus solisilvae</name>
    <dbReference type="NCBI Taxonomy" id="2486751"/>
    <lineage>
        <taxon>Bacteria</taxon>
        <taxon>Bacillati</taxon>
        <taxon>Bacillota</taxon>
        <taxon>Bacilli</taxon>
        <taxon>Bacillales</taxon>
        <taxon>Paenibacillaceae</taxon>
        <taxon>Paenibacillus</taxon>
    </lineage>
</organism>